<dbReference type="Gene3D" id="3.30.1180.10">
    <property type="match status" value="1"/>
</dbReference>
<dbReference type="Gene3D" id="3.40.50.10170">
    <property type="match status" value="1"/>
</dbReference>
<organism evidence="3 4">
    <name type="scientific">Salimicrobium halophilum</name>
    <dbReference type="NCBI Taxonomy" id="86666"/>
    <lineage>
        <taxon>Bacteria</taxon>
        <taxon>Bacillati</taxon>
        <taxon>Bacillota</taxon>
        <taxon>Bacilli</taxon>
        <taxon>Bacillales</taxon>
        <taxon>Bacillaceae</taxon>
        <taxon>Salimicrobium</taxon>
    </lineage>
</organism>
<dbReference type="NCBIfam" id="TIGR00762">
    <property type="entry name" value="DegV"/>
    <property type="match status" value="1"/>
</dbReference>
<protein>
    <submittedName>
        <fullName evidence="3">EDD domain protein, DegV family</fullName>
    </submittedName>
</protein>
<evidence type="ECO:0000256" key="2">
    <source>
        <dbReference type="ARBA" id="ARBA00023121"/>
    </source>
</evidence>
<dbReference type="SUPFAM" id="SSF82549">
    <property type="entry name" value="DAK1/DegV-like"/>
    <property type="match status" value="1"/>
</dbReference>
<evidence type="ECO:0000313" key="4">
    <source>
        <dbReference type="Proteomes" id="UP000199225"/>
    </source>
</evidence>
<dbReference type="InterPro" id="IPR003797">
    <property type="entry name" value="DegV"/>
</dbReference>
<evidence type="ECO:0000313" key="3">
    <source>
        <dbReference type="EMBL" id="SDJ44160.1"/>
    </source>
</evidence>
<dbReference type="PANTHER" id="PTHR33434:SF3">
    <property type="entry name" value="DEGV DOMAIN-CONTAINING PROTEIN YITS"/>
    <property type="match status" value="1"/>
</dbReference>
<dbReference type="PROSITE" id="PS51482">
    <property type="entry name" value="DEGV"/>
    <property type="match status" value="1"/>
</dbReference>
<keyword evidence="4" id="KW-1185">Reference proteome</keyword>
<dbReference type="PANTHER" id="PTHR33434">
    <property type="entry name" value="DEGV DOMAIN-CONTAINING PROTEIN DR_1986-RELATED"/>
    <property type="match status" value="1"/>
</dbReference>
<reference evidence="4" key="1">
    <citation type="submission" date="2016-10" db="EMBL/GenBank/DDBJ databases">
        <authorList>
            <person name="Varghese N."/>
            <person name="Submissions S."/>
        </authorList>
    </citation>
    <scope>NUCLEOTIDE SEQUENCE [LARGE SCALE GENOMIC DNA]</scope>
    <source>
        <strain evidence="4">DSM 4771</strain>
    </source>
</reference>
<evidence type="ECO:0000256" key="1">
    <source>
        <dbReference type="ARBA" id="ARBA00003238"/>
    </source>
</evidence>
<dbReference type="RefSeq" id="WP_093193657.1">
    <property type="nucleotide sequence ID" value="NZ_FNEV01000005.1"/>
</dbReference>
<dbReference type="InterPro" id="IPR050270">
    <property type="entry name" value="DegV_domain_contain"/>
</dbReference>
<dbReference type="AlphaFoldDB" id="A0A1G8TTW2"/>
<accession>A0A1G8TTW2</accession>
<dbReference type="InterPro" id="IPR043168">
    <property type="entry name" value="DegV_C"/>
</dbReference>
<proteinExistence type="predicted"/>
<dbReference type="OrthoDB" id="9775494at2"/>
<name>A0A1G8TTW2_9BACI</name>
<sequence>MTVQIICDSASDLSRDTLQEHGVEMVSLKVLLKEKEYEDGKNISPKEVYDAMRAGEAPKTSQVTGQAFRDLFVEKIEAGQPFLYVAFSSELSGTYQSAKIVEQELREEYPDASFDVIDTKAASLGYGLIVLRAAEKSREGATLEEVKGLVSYHSAHMEHLFTVDDLEYLHRGGRVSKAQAFVGSLLKIKPLLHVEDGKLIPLEKVRGQKKVFKRMVDLMEERGKDLNNQRIAISHGDSIETAEHLASMIKERFSPQSIHIDMVGSAVGAHSGPGTIALFFLNEDYK</sequence>
<dbReference type="STRING" id="86666.SAMN04490247_1928"/>
<gene>
    <name evidence="3" type="ORF">SAMN04490247_1928</name>
</gene>
<dbReference type="Proteomes" id="UP000199225">
    <property type="component" value="Unassembled WGS sequence"/>
</dbReference>
<comment type="function">
    <text evidence="1">May bind long-chain fatty acids, such as palmitate, and may play a role in lipid transport or fatty acid metabolism.</text>
</comment>
<dbReference type="EMBL" id="FNEV01000005">
    <property type="protein sequence ID" value="SDJ44160.1"/>
    <property type="molecule type" value="Genomic_DNA"/>
</dbReference>
<dbReference type="GO" id="GO:0008289">
    <property type="term" value="F:lipid binding"/>
    <property type="evidence" value="ECO:0007669"/>
    <property type="project" value="UniProtKB-KW"/>
</dbReference>
<dbReference type="Pfam" id="PF02645">
    <property type="entry name" value="DegV"/>
    <property type="match status" value="1"/>
</dbReference>
<keyword evidence="2" id="KW-0446">Lipid-binding</keyword>